<evidence type="ECO:0000313" key="1">
    <source>
        <dbReference type="EMBL" id="TFZ06329.1"/>
    </source>
</evidence>
<dbReference type="Proteomes" id="UP000298180">
    <property type="component" value="Unassembled WGS sequence"/>
</dbReference>
<keyword evidence="2" id="KW-1185">Reference proteome</keyword>
<organism evidence="1 2">
    <name type="scientific">Ramlibacter henchirensis</name>
    <dbReference type="NCBI Taxonomy" id="204072"/>
    <lineage>
        <taxon>Bacteria</taxon>
        <taxon>Pseudomonadati</taxon>
        <taxon>Pseudomonadota</taxon>
        <taxon>Betaproteobacteria</taxon>
        <taxon>Burkholderiales</taxon>
        <taxon>Comamonadaceae</taxon>
        <taxon>Ramlibacter</taxon>
    </lineage>
</organism>
<dbReference type="RefSeq" id="WP_135262416.1">
    <property type="nucleotide sequence ID" value="NZ_SMLM01000001.1"/>
</dbReference>
<protein>
    <submittedName>
        <fullName evidence="1">Uncharacterized protein</fullName>
    </submittedName>
</protein>
<proteinExistence type="predicted"/>
<dbReference type="EMBL" id="SMLM01000001">
    <property type="protein sequence ID" value="TFZ06329.1"/>
    <property type="molecule type" value="Genomic_DNA"/>
</dbReference>
<dbReference type="OrthoDB" id="8906833at2"/>
<comment type="caution">
    <text evidence="1">The sequence shown here is derived from an EMBL/GenBank/DDBJ whole genome shotgun (WGS) entry which is preliminary data.</text>
</comment>
<name>A0A4Z0C8B5_9BURK</name>
<gene>
    <name evidence="1" type="ORF">EZ313_06695</name>
</gene>
<evidence type="ECO:0000313" key="2">
    <source>
        <dbReference type="Proteomes" id="UP000298180"/>
    </source>
</evidence>
<sequence>MPSLLHAPLTELESLLDAYADGFEWYCFCLVCGHQQPAGHDTLQELYQSQARWRGGRMRELYPLVCAHWDVVNLAHEIADAKTEVERKPLLALLRQAKARHRRAVQALRATWEAA</sequence>
<reference evidence="1 2" key="1">
    <citation type="submission" date="2019-03" db="EMBL/GenBank/DDBJ databases">
        <title>Ramlibacter henchirensis DSM 14656, whole genome shotgun sequence.</title>
        <authorList>
            <person name="Zhang X."/>
            <person name="Feng G."/>
            <person name="Zhu H."/>
        </authorList>
    </citation>
    <scope>NUCLEOTIDE SEQUENCE [LARGE SCALE GENOMIC DNA]</scope>
    <source>
        <strain evidence="1 2">DSM 14656</strain>
    </source>
</reference>
<dbReference type="AlphaFoldDB" id="A0A4Z0C8B5"/>
<accession>A0A4Z0C8B5</accession>